<dbReference type="PANTHER" id="PTHR43300">
    <property type="entry name" value="ACETYLTRANSFERASE"/>
    <property type="match status" value="1"/>
</dbReference>
<feature type="binding site" evidence="2">
    <location>
        <position position="74"/>
    </location>
    <ligand>
        <name>substrate</name>
    </ligand>
</feature>
<reference evidence="5" key="1">
    <citation type="submission" date="2014-12" db="EMBL/GenBank/DDBJ databases">
        <title>Genome sequence of Clostridium beijerinckii strain 59B.</title>
        <authorList>
            <person name="Little G.T."/>
            <person name="Minton N.P."/>
        </authorList>
    </citation>
    <scope>NUCLEOTIDE SEQUENCE [LARGE SCALE GENOMIC DNA]</scope>
    <source>
        <strain evidence="5">59B</strain>
    </source>
</reference>
<evidence type="ECO:0000259" key="3">
    <source>
        <dbReference type="Pfam" id="PF17836"/>
    </source>
</evidence>
<keyword evidence="4" id="KW-0808">Transferase</keyword>
<proteinExistence type="predicted"/>
<organism evidence="4 5">
    <name type="scientific">Clostridium beijerinckii</name>
    <name type="common">Clostridium MP</name>
    <dbReference type="NCBI Taxonomy" id="1520"/>
    <lineage>
        <taxon>Bacteria</taxon>
        <taxon>Bacillati</taxon>
        <taxon>Bacillota</taxon>
        <taxon>Clostridia</taxon>
        <taxon>Eubacteriales</taxon>
        <taxon>Clostridiaceae</taxon>
        <taxon>Clostridium</taxon>
    </lineage>
</organism>
<feature type="domain" description="PglD N-terminal" evidence="3">
    <location>
        <begin position="3"/>
        <end position="84"/>
    </location>
</feature>
<dbReference type="InterPro" id="IPR011004">
    <property type="entry name" value="Trimer_LpxA-like_sf"/>
</dbReference>
<name>A0A0B5QRI4_CLOBE</name>
<dbReference type="InterPro" id="IPR020019">
    <property type="entry name" value="AcTrfase_PglD-like"/>
</dbReference>
<dbReference type="SUPFAM" id="SSF51161">
    <property type="entry name" value="Trimeric LpxA-like enzymes"/>
    <property type="match status" value="1"/>
</dbReference>
<evidence type="ECO:0000313" key="5">
    <source>
        <dbReference type="Proteomes" id="UP000031866"/>
    </source>
</evidence>
<dbReference type="KEGG" id="cbei:LF65_02918"/>
<dbReference type="Proteomes" id="UP000031866">
    <property type="component" value="Chromosome"/>
</dbReference>
<evidence type="ECO:0000256" key="2">
    <source>
        <dbReference type="PIRSR" id="PIRSR620019-2"/>
    </source>
</evidence>
<dbReference type="Pfam" id="PF17836">
    <property type="entry name" value="PglD_N"/>
    <property type="match status" value="1"/>
</dbReference>
<gene>
    <name evidence="4" type="ORF">LF65_02918</name>
</gene>
<dbReference type="EMBL" id="CP010086">
    <property type="protein sequence ID" value="AJG99488.1"/>
    <property type="molecule type" value="Genomic_DNA"/>
</dbReference>
<dbReference type="InterPro" id="IPR050179">
    <property type="entry name" value="Trans_hexapeptide_repeat"/>
</dbReference>
<evidence type="ECO:0000313" key="4">
    <source>
        <dbReference type="EMBL" id="AJG99488.1"/>
    </source>
</evidence>
<dbReference type="STRING" id="1520.LF65_02918"/>
<feature type="active site" description="Proton acceptor" evidence="1">
    <location>
        <position position="141"/>
    </location>
</feature>
<dbReference type="InterPro" id="IPR041561">
    <property type="entry name" value="PglD_N"/>
</dbReference>
<dbReference type="RefSeq" id="WP_041896952.1">
    <property type="nucleotide sequence ID" value="NZ_CP010086.2"/>
</dbReference>
<dbReference type="CDD" id="cd03360">
    <property type="entry name" value="LbH_AT_putative"/>
    <property type="match status" value="1"/>
</dbReference>
<dbReference type="NCBIfam" id="TIGR03570">
    <property type="entry name" value="NeuD_NnaD"/>
    <property type="match status" value="1"/>
</dbReference>
<protein>
    <submittedName>
        <fullName evidence="4">Transferase</fullName>
    </submittedName>
</protein>
<dbReference type="Gene3D" id="3.40.50.20">
    <property type="match status" value="1"/>
</dbReference>
<evidence type="ECO:0000256" key="1">
    <source>
        <dbReference type="PIRSR" id="PIRSR620019-1"/>
    </source>
</evidence>
<feature type="site" description="Increases basicity of active site His" evidence="1">
    <location>
        <position position="142"/>
    </location>
</feature>
<sequence>MRDIVILGAGGFAREVAWLIEEINNKNNEWNLLGFIEEGNKNIGLVLNNYKILGDFKWIENNISEDLFYICAVGDPKLKLKFSEAAEKLKLKPAILIHPDVKMSKYNIIGEGTIICAGSIITVNVKVGKHVVISVDSKIGHDSVIGDFSTLLPSSVISGNVNIGTMCIVGTSGAIICKLNIGSNTTIGAGAVVIRDLPNNCTAVGIPAQPIKFHVH</sequence>
<dbReference type="Gene3D" id="2.160.10.10">
    <property type="entry name" value="Hexapeptide repeat proteins"/>
    <property type="match status" value="1"/>
</dbReference>
<dbReference type="PANTHER" id="PTHR43300:SF7">
    <property type="entry name" value="UDP-N-ACETYLBACILLOSAMINE N-ACETYLTRANSFERASE"/>
    <property type="match status" value="1"/>
</dbReference>
<dbReference type="GO" id="GO:0016740">
    <property type="term" value="F:transferase activity"/>
    <property type="evidence" value="ECO:0007669"/>
    <property type="project" value="UniProtKB-KW"/>
</dbReference>
<dbReference type="AlphaFoldDB" id="A0A0B5QRI4"/>
<dbReference type="OrthoDB" id="9801456at2"/>
<accession>A0A0B5QRI4</accession>